<evidence type="ECO:0000313" key="3">
    <source>
        <dbReference type="Proteomes" id="UP000507962"/>
    </source>
</evidence>
<accession>A0A4U8YHY8</accession>
<evidence type="ECO:0000256" key="1">
    <source>
        <dbReference type="ARBA" id="ARBA00044755"/>
    </source>
</evidence>
<dbReference type="InterPro" id="IPR007607">
    <property type="entry name" value="BacA/B"/>
</dbReference>
<sequence>MNPSKHLSVIDKSLTFTGNISGKGQLVIKGVVNGTIQADSLIIAEEGKALCDVTVSSITVGGTYEGTLKAEKELIVLKGGCCSGTVSCGDLIVEAGGVINAAVTCTKPANGKGQAHAHDNETKEAAVKPFAAKVKA</sequence>
<organism evidence="2 3">
    <name type="scientific">Desulfoluna butyratoxydans</name>
    <dbReference type="NCBI Taxonomy" id="231438"/>
    <lineage>
        <taxon>Bacteria</taxon>
        <taxon>Pseudomonadati</taxon>
        <taxon>Thermodesulfobacteriota</taxon>
        <taxon>Desulfobacteria</taxon>
        <taxon>Desulfobacterales</taxon>
        <taxon>Desulfolunaceae</taxon>
        <taxon>Desulfoluna</taxon>
    </lineage>
</organism>
<reference evidence="2 3" key="1">
    <citation type="submission" date="2019-03" db="EMBL/GenBank/DDBJ databases">
        <authorList>
            <person name="Nijsse B."/>
        </authorList>
    </citation>
    <scope>NUCLEOTIDE SEQUENCE [LARGE SCALE GENOMIC DNA]</scope>
    <source>
        <strain evidence="2">Desulfoluna butyratoxydans MSL71</strain>
    </source>
</reference>
<protein>
    <recommendedName>
        <fullName evidence="4">Polymer-forming cytoskeletal</fullName>
    </recommendedName>
</protein>
<name>A0A4U8YHY8_9BACT</name>
<dbReference type="Proteomes" id="UP000507962">
    <property type="component" value="Unassembled WGS sequence"/>
</dbReference>
<evidence type="ECO:0008006" key="4">
    <source>
        <dbReference type="Google" id="ProtNLM"/>
    </source>
</evidence>
<proteinExistence type="inferred from homology"/>
<dbReference type="Pfam" id="PF04519">
    <property type="entry name" value="Bactofilin"/>
    <property type="match status" value="1"/>
</dbReference>
<comment type="similarity">
    <text evidence="1">Belongs to the bactofilin family.</text>
</comment>
<dbReference type="PANTHER" id="PTHR35024">
    <property type="entry name" value="HYPOTHETICAL CYTOSOLIC PROTEIN"/>
    <property type="match status" value="1"/>
</dbReference>
<dbReference type="PANTHER" id="PTHR35024:SF4">
    <property type="entry name" value="POLYMER-FORMING CYTOSKELETAL PROTEIN"/>
    <property type="match status" value="1"/>
</dbReference>
<evidence type="ECO:0000313" key="2">
    <source>
        <dbReference type="EMBL" id="VFQ42920.1"/>
    </source>
</evidence>
<dbReference type="EMBL" id="CAADHO010000001">
    <property type="protein sequence ID" value="VFQ42920.1"/>
    <property type="molecule type" value="Genomic_DNA"/>
</dbReference>
<dbReference type="AlphaFoldDB" id="A0A4U8YHY8"/>
<keyword evidence="3" id="KW-1185">Reference proteome</keyword>
<gene>
    <name evidence="2" type="ORF">MSL71_5410</name>
</gene>
<dbReference type="RefSeq" id="WP_180137123.1">
    <property type="nucleotide sequence ID" value="NZ_CAADHO010000001.1"/>
</dbReference>